<dbReference type="Gene3D" id="3.90.350.10">
    <property type="entry name" value="Transposase Inhibitor Protein From Tn5, Chain A, domain 1"/>
    <property type="match status" value="1"/>
</dbReference>
<evidence type="ECO:0000313" key="2">
    <source>
        <dbReference type="EMBL" id="GAJ95522.1"/>
    </source>
</evidence>
<dbReference type="InterPro" id="IPR047768">
    <property type="entry name" value="Tn5p-like"/>
</dbReference>
<gene>
    <name evidence="2" type="ORF">RRH01S_12_00790</name>
</gene>
<sequence>MSAPGHPIPAACGDWAATKAAYRFFDNPRVTEHGVAGHFAATARRCADSEGPILVVQDTTEFTYSRTRLGKIGFTKTINAGAYKAGRSYPVTLCGMLMHSSLALTLEGTPLGLTAAKFWTRTKYKGTWTLKRHVNPTRVPIETKESYRWLENLRQSMALIDAPERCVHVADRESDIYELFCLAQDLSTRFLVRVQTNRLATEPTGPEPKQGAHRVFAQLSAAPWVGCHCVKIGQNEIAHLHVKFATIETLPPKGKRKRYAPASHLHPCS</sequence>
<feature type="domain" description="Transposase Tn5-like N-terminal" evidence="1">
    <location>
        <begin position="2"/>
        <end position="30"/>
    </location>
</feature>
<dbReference type="InterPro" id="IPR038215">
    <property type="entry name" value="TN5-like_N_sf"/>
</dbReference>
<dbReference type="InterPro" id="IPR012337">
    <property type="entry name" value="RNaseH-like_sf"/>
</dbReference>
<dbReference type="PANTHER" id="PTHR37319:SF1">
    <property type="entry name" value="TRANSPOSASE TN5 DIMERISATION DOMAIN-CONTAINING PROTEIN"/>
    <property type="match status" value="1"/>
</dbReference>
<dbReference type="AlphaFoldDB" id="A0AA87Q7F2"/>
<name>A0AA87Q7F2_RHIRH</name>
<dbReference type="EMBL" id="BAYX01000012">
    <property type="protein sequence ID" value="GAJ95522.1"/>
    <property type="molecule type" value="Genomic_DNA"/>
</dbReference>
<reference evidence="2 3" key="1">
    <citation type="submission" date="2014-05" db="EMBL/GenBank/DDBJ databases">
        <title>Whole genome shotgun sequence of Rhizobium rhizogenes NBRC 13257.</title>
        <authorList>
            <person name="Katano-Makiyama Y."/>
            <person name="Hosoyama A."/>
            <person name="Hashimoto M."/>
            <person name="Hosoyama Y."/>
            <person name="Noguchi M."/>
            <person name="Tsuchikane K."/>
            <person name="Kimura A."/>
            <person name="Ohji S."/>
            <person name="Ichikawa N."/>
            <person name="Yamazoe A."/>
            <person name="Fujita N."/>
        </authorList>
    </citation>
    <scope>NUCLEOTIDE SEQUENCE [LARGE SCALE GENOMIC DNA]</scope>
    <source>
        <strain evidence="2 3">NBRC 13257</strain>
    </source>
</reference>
<dbReference type="InterPro" id="IPR014735">
    <property type="entry name" value="Transposase_Tn5-like_N"/>
</dbReference>
<evidence type="ECO:0000259" key="1">
    <source>
        <dbReference type="Pfam" id="PF14706"/>
    </source>
</evidence>
<evidence type="ECO:0000313" key="3">
    <source>
        <dbReference type="Proteomes" id="UP000026941"/>
    </source>
</evidence>
<dbReference type="Pfam" id="PF14706">
    <property type="entry name" value="Tnp_DNA_bind"/>
    <property type="match status" value="1"/>
</dbReference>
<proteinExistence type="predicted"/>
<organism evidence="2 3">
    <name type="scientific">Rhizobium rhizogenes NBRC 13257</name>
    <dbReference type="NCBI Taxonomy" id="1220581"/>
    <lineage>
        <taxon>Bacteria</taxon>
        <taxon>Pseudomonadati</taxon>
        <taxon>Pseudomonadota</taxon>
        <taxon>Alphaproteobacteria</taxon>
        <taxon>Hyphomicrobiales</taxon>
        <taxon>Rhizobiaceae</taxon>
        <taxon>Rhizobium/Agrobacterium group</taxon>
        <taxon>Rhizobium</taxon>
    </lineage>
</organism>
<dbReference type="Gene3D" id="1.10.246.40">
    <property type="entry name" value="Tn5 transposase, domain 1"/>
    <property type="match status" value="1"/>
</dbReference>
<dbReference type="Proteomes" id="UP000026941">
    <property type="component" value="Unassembled WGS sequence"/>
</dbReference>
<accession>A0AA87Q7F2</accession>
<comment type="caution">
    <text evidence="2">The sequence shown here is derived from an EMBL/GenBank/DDBJ whole genome shotgun (WGS) entry which is preliminary data.</text>
</comment>
<protein>
    <submittedName>
        <fullName evidence="2">Transposase</fullName>
    </submittedName>
</protein>
<dbReference type="PANTHER" id="PTHR37319">
    <property type="entry name" value="TRANSPOSASE"/>
    <property type="match status" value="1"/>
</dbReference>
<dbReference type="SUPFAM" id="SSF53098">
    <property type="entry name" value="Ribonuclease H-like"/>
    <property type="match status" value="1"/>
</dbReference>